<reference evidence="7 8" key="1">
    <citation type="submission" date="2019-08" db="EMBL/GenBank/DDBJ databases">
        <authorList>
            <person name="Lei W."/>
        </authorList>
    </citation>
    <scope>NUCLEOTIDE SEQUENCE [LARGE SCALE GENOMIC DNA]</scope>
    <source>
        <strain evidence="7 8">CCUG 58627</strain>
    </source>
</reference>
<evidence type="ECO:0000259" key="6">
    <source>
        <dbReference type="Pfam" id="PF13515"/>
    </source>
</evidence>
<sequence length="384" mass="40500">MSAATSRIKQLAAVRIGAGFRRLNASRLYIIQVGLAAGLSYWVALNLVGHAQPFFAPMSTVIVLSTTGGERFRRSLELVAGVSLGVGLGDLMIAGVGTGVWQIAVAVTLAIAMGTFIDKGVLVANQAAFASILIATILPPGSSGGTDRMIDAFIGGMVGLVVMGVFPESPLRSGRKEIAKILGITASVLDRVAAALRTNDTEEIAAALASARGTQGGINAMIAAAKAGKESLDVSPLLWHQRRRVRSLIRILNPVDNAIRNTRVLARRALILAEDGDTVSEEQIEIIAELGAITRRLYELFDGKGQVMENTELPVLVRRLRVLGGKVGVDVAKGRVLSAHVILAQSRSLIVDLLQICGLSRRSAAAVLKPTSETPAQPPEVWDG</sequence>
<keyword evidence="8" id="KW-1185">Reference proteome</keyword>
<dbReference type="Proteomes" id="UP000320791">
    <property type="component" value="Unassembled WGS sequence"/>
</dbReference>
<keyword evidence="3 5" id="KW-1133">Transmembrane helix</keyword>
<organism evidence="7 8">
    <name type="scientific">Corynebacterium canis</name>
    <dbReference type="NCBI Taxonomy" id="679663"/>
    <lineage>
        <taxon>Bacteria</taxon>
        <taxon>Bacillati</taxon>
        <taxon>Actinomycetota</taxon>
        <taxon>Actinomycetes</taxon>
        <taxon>Mycobacteriales</taxon>
        <taxon>Corynebacteriaceae</taxon>
        <taxon>Corynebacterium</taxon>
    </lineage>
</organism>
<dbReference type="EMBL" id="VOHM01000016">
    <property type="protein sequence ID" value="TWT24492.1"/>
    <property type="molecule type" value="Genomic_DNA"/>
</dbReference>
<dbReference type="Pfam" id="PF13515">
    <property type="entry name" value="FUSC_2"/>
    <property type="match status" value="1"/>
</dbReference>
<evidence type="ECO:0000256" key="1">
    <source>
        <dbReference type="ARBA" id="ARBA00004141"/>
    </source>
</evidence>
<comment type="subcellular location">
    <subcellularLocation>
        <location evidence="1">Membrane</location>
        <topology evidence="1">Multi-pass membrane protein</topology>
    </subcellularLocation>
</comment>
<comment type="caution">
    <text evidence="7">The sequence shown here is derived from an EMBL/GenBank/DDBJ whole genome shotgun (WGS) entry which is preliminary data.</text>
</comment>
<protein>
    <submittedName>
        <fullName evidence="7">Aromatic acid exporter family protein</fullName>
    </submittedName>
</protein>
<dbReference type="RefSeq" id="WP_146324591.1">
    <property type="nucleotide sequence ID" value="NZ_BAABLR010000070.1"/>
</dbReference>
<evidence type="ECO:0000256" key="5">
    <source>
        <dbReference type="SAM" id="Phobius"/>
    </source>
</evidence>
<evidence type="ECO:0000256" key="4">
    <source>
        <dbReference type="ARBA" id="ARBA00023136"/>
    </source>
</evidence>
<accession>A0A5C5UG21</accession>
<evidence type="ECO:0000256" key="3">
    <source>
        <dbReference type="ARBA" id="ARBA00022989"/>
    </source>
</evidence>
<feature type="transmembrane region" description="Helical" evidence="5">
    <location>
        <begin position="28"/>
        <end position="48"/>
    </location>
</feature>
<keyword evidence="4 5" id="KW-0472">Membrane</keyword>
<keyword evidence="2 5" id="KW-0812">Transmembrane</keyword>
<dbReference type="AlphaFoldDB" id="A0A5C5UG21"/>
<dbReference type="InterPro" id="IPR049453">
    <property type="entry name" value="Memb_transporter_dom"/>
</dbReference>
<evidence type="ECO:0000313" key="8">
    <source>
        <dbReference type="Proteomes" id="UP000320791"/>
    </source>
</evidence>
<dbReference type="OrthoDB" id="5198202at2"/>
<dbReference type="GO" id="GO:0016020">
    <property type="term" value="C:membrane"/>
    <property type="evidence" value="ECO:0007669"/>
    <property type="project" value="UniProtKB-SubCell"/>
</dbReference>
<feature type="transmembrane region" description="Helical" evidence="5">
    <location>
        <begin position="91"/>
        <end position="113"/>
    </location>
</feature>
<feature type="transmembrane region" description="Helical" evidence="5">
    <location>
        <begin position="150"/>
        <end position="166"/>
    </location>
</feature>
<feature type="transmembrane region" description="Helical" evidence="5">
    <location>
        <begin position="120"/>
        <end position="138"/>
    </location>
</feature>
<evidence type="ECO:0000256" key="2">
    <source>
        <dbReference type="ARBA" id="ARBA00022692"/>
    </source>
</evidence>
<evidence type="ECO:0000313" key="7">
    <source>
        <dbReference type="EMBL" id="TWT24492.1"/>
    </source>
</evidence>
<feature type="domain" description="Integral membrane bound transporter" evidence="6">
    <location>
        <begin position="42"/>
        <end position="162"/>
    </location>
</feature>
<proteinExistence type="predicted"/>
<name>A0A5C5UG21_9CORY</name>
<gene>
    <name evidence="7" type="ORF">FRX94_07920</name>
</gene>